<evidence type="ECO:0000313" key="2">
    <source>
        <dbReference type="Proteomes" id="UP000887116"/>
    </source>
</evidence>
<sequence>MERSCECRRQIMSGTRYEVPSVPWRALKRKHLDVLGEDGVSFHTRLEQGGAPHRSPLFLRREGFPQIEKVGTDQRAIGDQLG</sequence>
<dbReference type="AlphaFoldDB" id="A0A8X6F0D2"/>
<comment type="caution">
    <text evidence="1">The sequence shown here is derived from an EMBL/GenBank/DDBJ whole genome shotgun (WGS) entry which is preliminary data.</text>
</comment>
<gene>
    <name evidence="1" type="ORF">TNCT_323621</name>
</gene>
<evidence type="ECO:0000313" key="1">
    <source>
        <dbReference type="EMBL" id="GFQ67555.1"/>
    </source>
</evidence>
<protein>
    <submittedName>
        <fullName evidence="1">Uncharacterized protein</fullName>
    </submittedName>
</protein>
<accession>A0A8X6F0D2</accession>
<dbReference type="Proteomes" id="UP000887116">
    <property type="component" value="Unassembled WGS sequence"/>
</dbReference>
<keyword evidence="2" id="KW-1185">Reference proteome</keyword>
<reference evidence="1" key="1">
    <citation type="submission" date="2020-07" db="EMBL/GenBank/DDBJ databases">
        <title>Multicomponent nature underlies the extraordinary mechanical properties of spider dragline silk.</title>
        <authorList>
            <person name="Kono N."/>
            <person name="Nakamura H."/>
            <person name="Mori M."/>
            <person name="Yoshida Y."/>
            <person name="Ohtoshi R."/>
            <person name="Malay A.D."/>
            <person name="Moran D.A.P."/>
            <person name="Tomita M."/>
            <person name="Numata K."/>
            <person name="Arakawa K."/>
        </authorList>
    </citation>
    <scope>NUCLEOTIDE SEQUENCE</scope>
</reference>
<proteinExistence type="predicted"/>
<name>A0A8X6F0D2_TRICU</name>
<organism evidence="1 2">
    <name type="scientific">Trichonephila clavata</name>
    <name type="common">Joro spider</name>
    <name type="synonym">Nephila clavata</name>
    <dbReference type="NCBI Taxonomy" id="2740835"/>
    <lineage>
        <taxon>Eukaryota</taxon>
        <taxon>Metazoa</taxon>
        <taxon>Ecdysozoa</taxon>
        <taxon>Arthropoda</taxon>
        <taxon>Chelicerata</taxon>
        <taxon>Arachnida</taxon>
        <taxon>Araneae</taxon>
        <taxon>Araneomorphae</taxon>
        <taxon>Entelegynae</taxon>
        <taxon>Araneoidea</taxon>
        <taxon>Nephilidae</taxon>
        <taxon>Trichonephila</taxon>
    </lineage>
</organism>
<dbReference type="EMBL" id="BMAO01010487">
    <property type="protein sequence ID" value="GFQ67555.1"/>
    <property type="molecule type" value="Genomic_DNA"/>
</dbReference>